<dbReference type="SMR" id="Q18404"/>
<evidence type="ECO:0000313" key="8">
    <source>
        <dbReference type="WormBase" id="C33H5.6"/>
    </source>
</evidence>
<dbReference type="Proteomes" id="UP000001940">
    <property type="component" value="Chromosome IV"/>
</dbReference>
<dbReference type="PeptideAtlas" id="Q18404"/>
<dbReference type="InterPro" id="IPR036322">
    <property type="entry name" value="WD40_repeat_dom_sf"/>
</dbReference>
<dbReference type="KEGG" id="cel:CELE_C33H5.6"/>
<feature type="domain" description="Anaphase-promoting complex subunit 4-like WD40" evidence="5">
    <location>
        <begin position="198"/>
        <end position="242"/>
    </location>
</feature>
<dbReference type="GO" id="GO:0003682">
    <property type="term" value="F:chromatin binding"/>
    <property type="evidence" value="ECO:0000318"/>
    <property type="project" value="GO_Central"/>
</dbReference>
<dbReference type="Gene3D" id="2.130.10.10">
    <property type="entry name" value="YVTN repeat-like/Quinoprotein amine dehydrogenase"/>
    <property type="match status" value="1"/>
</dbReference>
<dbReference type="PANTHER" id="PTHR19861:SF4">
    <property type="entry name" value="WD_REPEATS_REGION DOMAIN-CONTAINING PROTEIN"/>
    <property type="match status" value="1"/>
</dbReference>
<dbReference type="SMART" id="SM00320">
    <property type="entry name" value="WD40"/>
    <property type="match status" value="6"/>
</dbReference>
<dbReference type="InterPro" id="IPR015943">
    <property type="entry name" value="WD40/YVTN_repeat-like_dom_sf"/>
</dbReference>
<dbReference type="WormBase" id="C33H5.6">
    <property type="protein sequence ID" value="CE46324"/>
    <property type="gene ID" value="WBGene00016373"/>
    <property type="gene designation" value="swd-2.1"/>
</dbReference>
<keyword evidence="7" id="KW-1185">Reference proteome</keyword>
<dbReference type="InParanoid" id="Q18404"/>
<evidence type="ECO:0007829" key="9">
    <source>
        <dbReference type="PeptideAtlas" id="Q18404"/>
    </source>
</evidence>
<dbReference type="Pfam" id="PF12894">
    <property type="entry name" value="ANAPC4_WD40"/>
    <property type="match status" value="1"/>
</dbReference>
<dbReference type="OrthoDB" id="27537at2759"/>
<name>Q18404_CAEEL</name>
<dbReference type="RefSeq" id="NP_501281.2">
    <property type="nucleotide sequence ID" value="NM_068880.3"/>
</dbReference>
<protein>
    <submittedName>
        <fullName evidence="6">Anaphase-promoting complex subunit 4-like WD40 domain-containing protein</fullName>
    </submittedName>
</protein>
<dbReference type="HOGENOM" id="CLU_044117_0_1_1"/>
<dbReference type="InterPro" id="IPR024977">
    <property type="entry name" value="Apc4-like_WD40_dom"/>
</dbReference>
<gene>
    <name evidence="6 8" type="primary">swd-2.1</name>
    <name evidence="8" type="ORF">C33H5.6</name>
    <name evidence="6" type="ORF">CELE_C33H5.6</name>
</gene>
<evidence type="ECO:0000256" key="1">
    <source>
        <dbReference type="ARBA" id="ARBA00004123"/>
    </source>
</evidence>
<accession>Q18404</accession>
<evidence type="ECO:0000259" key="5">
    <source>
        <dbReference type="Pfam" id="PF12894"/>
    </source>
</evidence>
<dbReference type="FunCoup" id="Q18404">
    <property type="interactions" value="164"/>
</dbReference>
<keyword evidence="3" id="KW-0677">Repeat</keyword>
<dbReference type="EMBL" id="BX284604">
    <property type="protein sequence ID" value="CCD66586.1"/>
    <property type="molecule type" value="Genomic_DNA"/>
</dbReference>
<dbReference type="eggNOG" id="KOG1446">
    <property type="taxonomic scope" value="Eukaryota"/>
</dbReference>
<keyword evidence="4" id="KW-0539">Nucleus</keyword>
<dbReference type="PhylomeDB" id="Q18404"/>
<dbReference type="AlphaFoldDB" id="Q18404"/>
<dbReference type="Pfam" id="PF00400">
    <property type="entry name" value="WD40"/>
    <property type="match status" value="1"/>
</dbReference>
<reference evidence="6 7" key="1">
    <citation type="journal article" date="1998" name="Science">
        <title>Genome sequence of the nematode C. elegans: a platform for investigating biology.</title>
        <authorList>
            <consortium name="The C. elegans sequencing consortium"/>
            <person name="Sulson J.E."/>
            <person name="Waterston R."/>
        </authorList>
    </citation>
    <scope>NUCLEOTIDE SEQUENCE [LARGE SCALE GENOMIC DNA]</scope>
    <source>
        <strain evidence="6 7">Bristol N2</strain>
    </source>
</reference>
<evidence type="ECO:0000313" key="6">
    <source>
        <dbReference type="EMBL" id="CCD66586.1"/>
    </source>
</evidence>
<evidence type="ECO:0000256" key="4">
    <source>
        <dbReference type="ARBA" id="ARBA00023242"/>
    </source>
</evidence>
<organism evidence="6 7">
    <name type="scientific">Caenorhabditis elegans</name>
    <dbReference type="NCBI Taxonomy" id="6239"/>
    <lineage>
        <taxon>Eukaryota</taxon>
        <taxon>Metazoa</taxon>
        <taxon>Ecdysozoa</taxon>
        <taxon>Nematoda</taxon>
        <taxon>Chromadorea</taxon>
        <taxon>Rhabditida</taxon>
        <taxon>Rhabditina</taxon>
        <taxon>Rhabditomorpha</taxon>
        <taxon>Rhabditoidea</taxon>
        <taxon>Rhabditidae</taxon>
        <taxon>Peloderinae</taxon>
        <taxon>Caenorhabditis</taxon>
    </lineage>
</organism>
<keyword evidence="9" id="KW-1267">Proteomics identification</keyword>
<dbReference type="FunFam" id="2.130.10.10:FF:001329">
    <property type="entry name" value="Set1 WD40 repeat protein"/>
    <property type="match status" value="1"/>
</dbReference>
<dbReference type="InterPro" id="IPR001680">
    <property type="entry name" value="WD40_rpt"/>
</dbReference>
<proteinExistence type="evidence at protein level"/>
<dbReference type="PANTHER" id="PTHR19861">
    <property type="entry name" value="WD40 REPEAT PROTEIN SWD2"/>
    <property type="match status" value="1"/>
</dbReference>
<dbReference type="Bgee" id="WBGene00016373">
    <property type="expression patterns" value="Expressed in germ line (C elegans) and 4 other cell types or tissues"/>
</dbReference>
<dbReference type="CTD" id="183186"/>
<comment type="subcellular location">
    <subcellularLocation>
        <location evidence="1">Nucleus</location>
    </subcellularLocation>
</comment>
<dbReference type="PaxDb" id="6239-C33H5.6"/>
<dbReference type="STRING" id="6239.C33H5.6.1"/>
<dbReference type="AGR" id="WB:WBGene00016373"/>
<keyword evidence="2" id="KW-0853">WD repeat</keyword>
<evidence type="ECO:0000256" key="3">
    <source>
        <dbReference type="ARBA" id="ARBA00022737"/>
    </source>
</evidence>
<dbReference type="SUPFAM" id="SSF50978">
    <property type="entry name" value="WD40 repeat-like"/>
    <property type="match status" value="1"/>
</dbReference>
<dbReference type="GeneID" id="183186"/>
<evidence type="ECO:0000256" key="2">
    <source>
        <dbReference type="ARBA" id="ARBA00022574"/>
    </source>
</evidence>
<dbReference type="OMA" id="FRIMKND"/>
<sequence length="322" mass="36231">MYNDEELITVQPEAFKALTPSKKFNETSNKLLDLAYSDDGNNLIVSAEDVVLVYDLRDGSKGKSIECKKYGVNCLEYLDTVKCVHSGPNDTTIRLLHLQKKSYVRYFDGHRMPVNFIRTNPKDREKFLSSSVDGEIRMFDTRTFENYGCLLAGHTPLIAFDPDGILFAVATKSDTIKLFDMRSFDLGPFQSFIITKTDNDEWSDIEFSPCGKFILISTTAGSVKWIDAFDGTLIHSFSQHKNPNKIPLRASVSTDSGFVMVGSADRNVYIYSTETGGVTCKLPTPYPEPSHVVAFNQKQFLMTSLGREVILWAPSEEYTQNL</sequence>
<dbReference type="UCSC" id="C33H5.6">
    <property type="organism name" value="c. elegans"/>
</dbReference>
<dbReference type="InterPro" id="IPR037867">
    <property type="entry name" value="Swd2/WDR82"/>
</dbReference>
<dbReference type="GO" id="GO:0048188">
    <property type="term" value="C:Set1C/COMPASS complex"/>
    <property type="evidence" value="ECO:0000318"/>
    <property type="project" value="GO_Central"/>
</dbReference>
<evidence type="ECO:0000313" key="7">
    <source>
        <dbReference type="Proteomes" id="UP000001940"/>
    </source>
</evidence>